<feature type="signal peptide" evidence="3">
    <location>
        <begin position="1"/>
        <end position="21"/>
    </location>
</feature>
<organism evidence="5">
    <name type="scientific">Mesobuthus eupeus</name>
    <name type="common">Lesser Asian scorpion</name>
    <name type="synonym">Buthus eupeus</name>
    <dbReference type="NCBI Taxonomy" id="34648"/>
    <lineage>
        <taxon>Eukaryota</taxon>
        <taxon>Metazoa</taxon>
        <taxon>Ecdysozoa</taxon>
        <taxon>Arthropoda</taxon>
        <taxon>Chelicerata</taxon>
        <taxon>Arachnida</taxon>
        <taxon>Scorpiones</taxon>
        <taxon>Buthida</taxon>
        <taxon>Buthoidea</taxon>
        <taxon>Buthidae</taxon>
        <taxon>Mesobuthus</taxon>
    </lineage>
</organism>
<evidence type="ECO:0000256" key="3">
    <source>
        <dbReference type="SAM" id="SignalP"/>
    </source>
</evidence>
<evidence type="ECO:0000256" key="1">
    <source>
        <dbReference type="ARBA" id="ARBA00004613"/>
    </source>
</evidence>
<accession>E4VP63</accession>
<keyword evidence="3" id="KW-0732">Signal</keyword>
<dbReference type="InterPro" id="IPR044062">
    <property type="entry name" value="LCN-type_CS_alpha_beta_dom"/>
</dbReference>
<dbReference type="InterPro" id="IPR036574">
    <property type="entry name" value="Scorpion_toxin-like_sf"/>
</dbReference>
<comment type="subcellular location">
    <subcellularLocation>
        <location evidence="1">Secreted</location>
    </subcellularLocation>
</comment>
<dbReference type="PROSITE" id="PS51863">
    <property type="entry name" value="LCN_CSAB"/>
    <property type="match status" value="1"/>
</dbReference>
<sequence>MKFVLFGMIVTLFTLIGSIRGDSGNYPTNYYGHKYSCTILGENKYCRDICKLHGVYYGYCYNSRCWCENLPDKDVTIFDAVENYCKKNNPNFKAN</sequence>
<evidence type="ECO:0000259" key="4">
    <source>
        <dbReference type="PROSITE" id="PS51863"/>
    </source>
</evidence>
<proteinExistence type="predicted"/>
<protein>
    <submittedName>
        <fullName evidence="5">Venom lipolysis activating peptide alpha subunit</fullName>
    </submittedName>
</protein>
<evidence type="ECO:0000256" key="2">
    <source>
        <dbReference type="ARBA" id="ARBA00022525"/>
    </source>
</evidence>
<dbReference type="CDD" id="cd23106">
    <property type="entry name" value="neurotoxins_LC_scorpion"/>
    <property type="match status" value="1"/>
</dbReference>
<dbReference type="AlphaFoldDB" id="E4VP63"/>
<dbReference type="SUPFAM" id="SSF57095">
    <property type="entry name" value="Scorpion toxin-like"/>
    <property type="match status" value="1"/>
</dbReference>
<name>E4VP63_MESEU</name>
<feature type="domain" description="LCN-type CS-alpha/beta" evidence="4">
    <location>
        <begin position="23"/>
        <end position="86"/>
    </location>
</feature>
<dbReference type="GO" id="GO:0019871">
    <property type="term" value="F:sodium channel inhibitor activity"/>
    <property type="evidence" value="ECO:0007669"/>
    <property type="project" value="InterPro"/>
</dbReference>
<dbReference type="Pfam" id="PF00537">
    <property type="entry name" value="Toxin_3"/>
    <property type="match status" value="1"/>
</dbReference>
<keyword evidence="2" id="KW-0964">Secreted</keyword>
<feature type="chain" id="PRO_5003191192" evidence="3">
    <location>
        <begin position="22"/>
        <end position="95"/>
    </location>
</feature>
<dbReference type="Gene3D" id="3.30.30.10">
    <property type="entry name" value="Knottin, scorpion toxin-like"/>
    <property type="match status" value="1"/>
</dbReference>
<dbReference type="InterPro" id="IPR002061">
    <property type="entry name" value="Scorpion_toxinL/defensin"/>
</dbReference>
<evidence type="ECO:0000313" key="5">
    <source>
        <dbReference type="EMBL" id="ABR21080.1"/>
    </source>
</evidence>
<reference evidence="5" key="1">
    <citation type="submission" date="2007-02" db="EMBL/GenBank/DDBJ databases">
        <title>Genomic organization of MevLAP-1alpha, a venom lipolysis activating peptide alpha-subunit from Mesobuthus eupeus.</title>
        <authorList>
            <person name="Zhu S."/>
            <person name="Gao B."/>
        </authorList>
    </citation>
    <scope>NUCLEOTIDE SEQUENCE</scope>
</reference>
<dbReference type="GO" id="GO:0005576">
    <property type="term" value="C:extracellular region"/>
    <property type="evidence" value="ECO:0007669"/>
    <property type="project" value="UniProtKB-SubCell"/>
</dbReference>
<dbReference type="EMBL" id="EF445105">
    <property type="protein sequence ID" value="ABR21080.1"/>
    <property type="molecule type" value="Genomic_DNA"/>
</dbReference>